<proteinExistence type="predicted"/>
<dbReference type="GO" id="GO:0006508">
    <property type="term" value="P:proteolysis"/>
    <property type="evidence" value="ECO:0007669"/>
    <property type="project" value="UniProtKB-KW"/>
</dbReference>
<dbReference type="InterPro" id="IPR038765">
    <property type="entry name" value="Papain-like_cys_pep_sf"/>
</dbReference>
<dbReference type="Gene3D" id="2.60.120.1130">
    <property type="match status" value="1"/>
</dbReference>
<dbReference type="RefSeq" id="WP_100339919.1">
    <property type="nucleotide sequence ID" value="NZ_PGFJ01000001.1"/>
</dbReference>
<dbReference type="EMBL" id="PGFJ01000001">
    <property type="protein sequence ID" value="PJJ83674.1"/>
    <property type="molecule type" value="Genomic_DNA"/>
</dbReference>
<dbReference type="Pfam" id="PF01841">
    <property type="entry name" value="Transglut_core"/>
    <property type="match status" value="1"/>
</dbReference>
<keyword evidence="5" id="KW-1185">Reference proteome</keyword>
<feature type="domain" description="DUF3857" evidence="3">
    <location>
        <begin position="60"/>
        <end position="221"/>
    </location>
</feature>
<dbReference type="Gene3D" id="2.60.40.3140">
    <property type="match status" value="1"/>
</dbReference>
<keyword evidence="4" id="KW-0378">Hydrolase</keyword>
<feature type="signal peptide" evidence="1">
    <location>
        <begin position="1"/>
        <end position="20"/>
    </location>
</feature>
<dbReference type="AlphaFoldDB" id="A0A2H9VS79"/>
<dbReference type="InterPro" id="IPR024618">
    <property type="entry name" value="DUF3857"/>
</dbReference>
<dbReference type="SUPFAM" id="SSF54001">
    <property type="entry name" value="Cysteine proteinases"/>
    <property type="match status" value="1"/>
</dbReference>
<protein>
    <submittedName>
        <fullName evidence="4">Transglutaminase-like putative cysteine protease</fullName>
    </submittedName>
</protein>
<gene>
    <name evidence="4" type="ORF">CLV57_0667</name>
</gene>
<name>A0A2H9VS79_9SPHI</name>
<feature type="domain" description="Transglutaminase-like" evidence="2">
    <location>
        <begin position="282"/>
        <end position="358"/>
    </location>
</feature>
<organism evidence="4 5">
    <name type="scientific">Mucilaginibacter auburnensis</name>
    <dbReference type="NCBI Taxonomy" id="1457233"/>
    <lineage>
        <taxon>Bacteria</taxon>
        <taxon>Pseudomonadati</taxon>
        <taxon>Bacteroidota</taxon>
        <taxon>Sphingobacteriia</taxon>
        <taxon>Sphingobacteriales</taxon>
        <taxon>Sphingobacteriaceae</taxon>
        <taxon>Mucilaginibacter</taxon>
    </lineage>
</organism>
<dbReference type="Gene3D" id="3.10.620.30">
    <property type="match status" value="1"/>
</dbReference>
<dbReference type="InterPro" id="IPR002931">
    <property type="entry name" value="Transglutaminase-like"/>
</dbReference>
<dbReference type="Pfam" id="PF12969">
    <property type="entry name" value="DUF3857"/>
    <property type="match status" value="1"/>
</dbReference>
<evidence type="ECO:0000259" key="3">
    <source>
        <dbReference type="Pfam" id="PF12969"/>
    </source>
</evidence>
<evidence type="ECO:0000259" key="2">
    <source>
        <dbReference type="Pfam" id="PF01841"/>
    </source>
</evidence>
<feature type="chain" id="PRO_5014124989" evidence="1">
    <location>
        <begin position="21"/>
        <end position="640"/>
    </location>
</feature>
<evidence type="ECO:0000313" key="5">
    <source>
        <dbReference type="Proteomes" id="UP000242687"/>
    </source>
</evidence>
<evidence type="ECO:0000256" key="1">
    <source>
        <dbReference type="SAM" id="SignalP"/>
    </source>
</evidence>
<dbReference type="GO" id="GO:0008233">
    <property type="term" value="F:peptidase activity"/>
    <property type="evidence" value="ECO:0007669"/>
    <property type="project" value="UniProtKB-KW"/>
</dbReference>
<reference evidence="4 5" key="1">
    <citation type="submission" date="2017-11" db="EMBL/GenBank/DDBJ databases">
        <title>Genomic Encyclopedia of Archaeal and Bacterial Type Strains, Phase II (KMG-II): From Individual Species to Whole Genera.</title>
        <authorList>
            <person name="Goeker M."/>
        </authorList>
    </citation>
    <scope>NUCLEOTIDE SEQUENCE [LARGE SCALE GENOMIC DNA]</scope>
    <source>
        <strain evidence="4 5">DSM 28175</strain>
    </source>
</reference>
<evidence type="ECO:0000313" key="4">
    <source>
        <dbReference type="EMBL" id="PJJ83674.1"/>
    </source>
</evidence>
<sequence>MKLTYKILSFLCFSAAAAWGQTMPIAPNLYKASTIPDSLKQDAHAVVRFSDTETIVKGPGKTEVAFHSIVTILDQKGDHHGDVALPYDKKFNQITDAKVLIYDANGKLIKKYSKSDFYDRAATDEQTLASNYRVLLLSHTISSYPTTVEIIWERSTNSYLDLGRWQYLPEETAVENAYYKVSAVPLVGFRYKNNNTNISPRTLKNGNYDVYEWDVHNLKTFKPEDDAIEWRVYPYVVFATNQFSFDGLPGDLTSWESYGKWYQALNAEGLDLSPQRAEEIRKMTADIVGDKAKAKFLYQYMQKNMHYVSIQLGIGGLKPFPAMFVDQKKYGDCKALSNYMVAMLKAVNIPAYYALIQGETNGEPADPLFPADPFNHIVVCVPFKGDTTWLECTSSTAIFGKLGSFTENRNALLITNKGGKLVNTPKSTCQDHQFNSEINVVLDEDGGAKAAINIKSTGEYRDMYLALAAKKVDDQKGYLINYLNLKQPSQFSFKEALDKDGVKELNIDLEYDKFTDVMSGDKRFYRPQVMSLFNATVPILEKRKTDFYFDHPMQKVCVTNIAVPAGFEVETLPTNTNIKFSYGSYDVSYAYDKEKNKIVSTAKFVLTSHVIPAAKYTEMQEYLDNIAKAQNKKLVIRKKA</sequence>
<keyword evidence="1" id="KW-0732">Signal</keyword>
<keyword evidence="4" id="KW-0645">Protease</keyword>
<accession>A0A2H9VS79</accession>
<comment type="caution">
    <text evidence="4">The sequence shown here is derived from an EMBL/GenBank/DDBJ whole genome shotgun (WGS) entry which is preliminary data.</text>
</comment>
<dbReference type="OrthoDB" id="8595007at2"/>
<dbReference type="Proteomes" id="UP000242687">
    <property type="component" value="Unassembled WGS sequence"/>
</dbReference>